<organism evidence="18 19">
    <name type="scientific">Nesidiocoris tenuis</name>
    <dbReference type="NCBI Taxonomy" id="355587"/>
    <lineage>
        <taxon>Eukaryota</taxon>
        <taxon>Metazoa</taxon>
        <taxon>Ecdysozoa</taxon>
        <taxon>Arthropoda</taxon>
        <taxon>Hexapoda</taxon>
        <taxon>Insecta</taxon>
        <taxon>Pterygota</taxon>
        <taxon>Neoptera</taxon>
        <taxon>Paraneoptera</taxon>
        <taxon>Hemiptera</taxon>
        <taxon>Heteroptera</taxon>
        <taxon>Panheteroptera</taxon>
        <taxon>Cimicomorpha</taxon>
        <taxon>Miridae</taxon>
        <taxon>Dicyphina</taxon>
        <taxon>Nesidiocoris</taxon>
    </lineage>
</organism>
<comment type="subcellular location">
    <subcellularLocation>
        <location evidence="1">Endomembrane system</location>
        <topology evidence="1">Multi-pass membrane protein</topology>
    </subcellularLocation>
</comment>
<dbReference type="Pfam" id="PF12349">
    <property type="entry name" value="Sterol-sensing"/>
    <property type="match status" value="1"/>
</dbReference>
<evidence type="ECO:0000256" key="2">
    <source>
        <dbReference type="ARBA" id="ARBA00005585"/>
    </source>
</evidence>
<evidence type="ECO:0000256" key="13">
    <source>
        <dbReference type="ARBA" id="ARBA00023180"/>
    </source>
</evidence>
<sequence>MDARDQWLFLAYILSSLTFVEVYSACVLYGICHDSGGGIKQSCLYQNGDPIKIPQNDTIYNILGDICPDLLGYANTTGLCCNSEQVMTIRSQYQQAAAIFKRCPSCLYNIALIMCYNTCSPDQAEFTEIIGSALNEDTLQRYVTEVKVYLAPQFMDSAFDSCAHVAMPSAGKLALDAACGYYTAATCNPERWFKFQGDPSLNPVAPFLVHFERLASPFLNFKALNPKTYSCTEAPMNSSAPCSCIDCPTNCPAAPHYSTGEINFVVFGVDGYFFVMSASFVLFVISFSITTYLCSRRRKRLKVGAARLDAEEESQQPIRVRWYHRLSEMVEHHLETFFYYWGTTIGSHPTLVLSLASWFIVLASYGIRHIVITTDPVQIWAAPSSQSRIEKDYFDATFGPFYRSEQIFFTPKGLKPIKHQTAEGDLEFGPVFNKEFLLTIFDLQQKIEAIPGYVDVCYAPLSPEKNAQTAKQCTVESIWGYFQNDLAVFNKTSTDSSNYTVNYLNTIHKCLQSSLSPDCLAPYGGNVQAELAVGGFLQFGETEYDKATALVVTYIVTNYLNETALQPALEWESKFVDLLKNWSQTEMPDYMDMAFRSERSIQDELERESETEVYTIVISYILMFVYISLALGSYSSFDRMLFVNSKIMLGLGGVFVVLLSVASAVGIFGYLGTPTSLLIIEVIPFLVLAVGVDNMFILVKTFKENSNYSTDIAECVGHTLRNVGPSIVLTTFSEATCFSIGGWSDMPAVKTFANYATLALLINFMLQMTVFVAFLSLNGKRTAANRLDIFCCVTVKPIAAQKPPSDSWVHLIIKNYVTPTIFKKGVSHGIVVVFIAWFCTSVAVIPHIEPGLEQELSMPEGSYVLKYFQFMKEVFSMGPPVYYVLKNGLNFSREDDQNMICGGLRCDVDSLNTQIYLASKRKHETYIATGVSSWLDDFNDWASVSGCCKNYPNGTFCPHNSEDPDCTNCPIHLNSDNTRPTTGSFRHYLPYFLKDNPDASCAKGGHAAYNGGVYFKLDNTAKPVVTDTYFMAYHTALRTSRDYYTALEMARQVAENITTTLRKKSPHKSSPEVFAYSVFYVFYEQYLTIWKDGITSILLSLLTVFGVTLIFTGFDLISSLIVLFTVSITLADLTGLMYWWDINLNAISLVNLVMAIGITVEFCSHILHSFRRSSYESRKLRAQDALATTGSAVFSGITLTKFIGIGVLAFSRTQIFQIFYFRMYLGMVLFGASHGLIFLPVILGFLGSSNKAVLFLGAERRKD</sequence>
<feature type="transmembrane region" description="Helical" evidence="16">
    <location>
        <begin position="7"/>
        <end position="31"/>
    </location>
</feature>
<dbReference type="SUPFAM" id="SSF82866">
    <property type="entry name" value="Multidrug efflux transporter AcrB transmembrane domain"/>
    <property type="match status" value="2"/>
</dbReference>
<keyword evidence="12" id="KW-1207">Sterol metabolism</keyword>
<accession>A0ABN7ALU0</accession>
<evidence type="ECO:0000256" key="3">
    <source>
        <dbReference type="ARBA" id="ARBA00022448"/>
    </source>
</evidence>
<feature type="transmembrane region" description="Helical" evidence="16">
    <location>
        <begin position="829"/>
        <end position="848"/>
    </location>
</feature>
<evidence type="ECO:0000256" key="14">
    <source>
        <dbReference type="ARBA" id="ARBA00023221"/>
    </source>
</evidence>
<feature type="transmembrane region" description="Helical" evidence="16">
    <location>
        <begin position="1223"/>
        <end position="1246"/>
    </location>
</feature>
<dbReference type="PANTHER" id="PTHR45727:SF2">
    <property type="entry name" value="NPC INTRACELLULAR CHOLESTEROL TRANSPORTER 1"/>
    <property type="match status" value="1"/>
</dbReference>
<gene>
    <name evidence="18" type="ORF">NTJ_06016</name>
</gene>
<keyword evidence="9" id="KW-0443">Lipid metabolism</keyword>
<feature type="transmembrane region" description="Helical" evidence="16">
    <location>
        <begin position="752"/>
        <end position="777"/>
    </location>
</feature>
<keyword evidence="4" id="KW-0153">Cholesterol metabolism</keyword>
<evidence type="ECO:0000256" key="7">
    <source>
        <dbReference type="ARBA" id="ARBA00022989"/>
    </source>
</evidence>
<evidence type="ECO:0000256" key="6">
    <source>
        <dbReference type="ARBA" id="ARBA00022729"/>
    </source>
</evidence>
<name>A0ABN7ALU0_9HEMI</name>
<dbReference type="InterPro" id="IPR053958">
    <property type="entry name" value="HMGCR/SNAP/NPC1-like_SSD"/>
</dbReference>
<comment type="similarity">
    <text evidence="2">Belongs to the patched family.</text>
</comment>
<keyword evidence="5 16" id="KW-0812">Transmembrane</keyword>
<keyword evidence="8" id="KW-0445">Lipid transport</keyword>
<feature type="transmembrane region" description="Helical" evidence="16">
    <location>
        <begin position="1121"/>
        <end position="1140"/>
    </location>
</feature>
<keyword evidence="7 16" id="KW-1133">Transmembrane helix</keyword>
<keyword evidence="11" id="KW-1015">Disulfide bond</keyword>
<keyword evidence="10 16" id="KW-0472">Membrane</keyword>
<dbReference type="InterPro" id="IPR000731">
    <property type="entry name" value="SSD"/>
</dbReference>
<feature type="transmembrane region" description="Helical" evidence="16">
    <location>
        <begin position="678"/>
        <end position="699"/>
    </location>
</feature>
<reference evidence="18 19" key="1">
    <citation type="submission" date="2023-09" db="EMBL/GenBank/DDBJ databases">
        <title>Nesidiocoris tenuis whole genome shotgun sequence.</title>
        <authorList>
            <person name="Shibata T."/>
            <person name="Shimoda M."/>
            <person name="Kobayashi T."/>
            <person name="Uehara T."/>
        </authorList>
    </citation>
    <scope>NUCLEOTIDE SEQUENCE [LARGE SCALE GENOMIC DNA]</scope>
    <source>
        <strain evidence="18 19">Japan</strain>
    </source>
</reference>
<proteinExistence type="inferred from homology"/>
<keyword evidence="13" id="KW-0325">Glycoprotein</keyword>
<protein>
    <submittedName>
        <fullName evidence="18">Niemann-pick</fullName>
    </submittedName>
</protein>
<dbReference type="InterPro" id="IPR004765">
    <property type="entry name" value="NPC1-like"/>
</dbReference>
<keyword evidence="19" id="KW-1185">Reference proteome</keyword>
<evidence type="ECO:0000256" key="10">
    <source>
        <dbReference type="ARBA" id="ARBA00023136"/>
    </source>
</evidence>
<dbReference type="Pfam" id="PF22314">
    <property type="entry name" value="NPC1_MLD"/>
    <property type="match status" value="1"/>
</dbReference>
<evidence type="ECO:0000313" key="18">
    <source>
        <dbReference type="EMBL" id="BES93207.1"/>
    </source>
</evidence>
<dbReference type="PROSITE" id="PS50156">
    <property type="entry name" value="SSD"/>
    <property type="match status" value="1"/>
</dbReference>
<evidence type="ECO:0000256" key="9">
    <source>
        <dbReference type="ARBA" id="ARBA00023098"/>
    </source>
</evidence>
<dbReference type="InterPro" id="IPR053956">
    <property type="entry name" value="NPC1_MLD"/>
</dbReference>
<evidence type="ECO:0000256" key="11">
    <source>
        <dbReference type="ARBA" id="ARBA00023157"/>
    </source>
</evidence>
<dbReference type="Pfam" id="PF16414">
    <property type="entry name" value="NPC1_N"/>
    <property type="match status" value="1"/>
</dbReference>
<evidence type="ECO:0000313" key="19">
    <source>
        <dbReference type="Proteomes" id="UP001307889"/>
    </source>
</evidence>
<dbReference type="Proteomes" id="UP001307889">
    <property type="component" value="Chromosome 4"/>
</dbReference>
<feature type="transmembrane region" description="Helical" evidence="16">
    <location>
        <begin position="1073"/>
        <end position="1090"/>
    </location>
</feature>
<feature type="transmembrane region" description="Helical" evidence="16">
    <location>
        <begin position="272"/>
        <end position="294"/>
    </location>
</feature>
<evidence type="ECO:0000256" key="1">
    <source>
        <dbReference type="ARBA" id="ARBA00004127"/>
    </source>
</evidence>
<evidence type="ECO:0000256" key="4">
    <source>
        <dbReference type="ARBA" id="ARBA00022548"/>
    </source>
</evidence>
<evidence type="ECO:0000256" key="12">
    <source>
        <dbReference type="ARBA" id="ARBA00023166"/>
    </source>
</evidence>
<feature type="transmembrane region" description="Helical" evidence="16">
    <location>
        <begin position="613"/>
        <end position="635"/>
    </location>
</feature>
<dbReference type="PANTHER" id="PTHR45727">
    <property type="entry name" value="NPC INTRACELLULAR CHOLESTEROL TRANSPORTER 1"/>
    <property type="match status" value="1"/>
</dbReference>
<keyword evidence="6" id="KW-0732">Signal</keyword>
<evidence type="ECO:0000256" key="16">
    <source>
        <dbReference type="SAM" id="Phobius"/>
    </source>
</evidence>
<dbReference type="NCBIfam" id="TIGR00917">
    <property type="entry name" value="2A060601"/>
    <property type="match status" value="1"/>
</dbReference>
<evidence type="ECO:0000259" key="17">
    <source>
        <dbReference type="PROSITE" id="PS50156"/>
    </source>
</evidence>
<keyword evidence="14" id="KW-0753">Steroid metabolism</keyword>
<feature type="transmembrane region" description="Helical" evidence="16">
    <location>
        <begin position="1096"/>
        <end position="1114"/>
    </location>
</feature>
<feature type="transmembrane region" description="Helical" evidence="16">
    <location>
        <begin position="1146"/>
        <end position="1164"/>
    </location>
</feature>
<evidence type="ECO:0000256" key="15">
    <source>
        <dbReference type="ARBA" id="ARBA00034049"/>
    </source>
</evidence>
<feature type="domain" description="SSD" evidence="17">
    <location>
        <begin position="612"/>
        <end position="777"/>
    </location>
</feature>
<dbReference type="Gene3D" id="1.20.1640.10">
    <property type="entry name" value="Multidrug efflux transporter AcrB transmembrane domain"/>
    <property type="match status" value="2"/>
</dbReference>
<comment type="catalytic activity">
    <reaction evidence="15">
        <text>cholesterol(in) = cholesterol(out)</text>
        <dbReference type="Rhea" id="RHEA:39747"/>
        <dbReference type="ChEBI" id="CHEBI:16113"/>
    </reaction>
</comment>
<feature type="transmembrane region" description="Helical" evidence="16">
    <location>
        <begin position="647"/>
        <end position="671"/>
    </location>
</feature>
<keyword evidence="3" id="KW-0813">Transport</keyword>
<dbReference type="EMBL" id="AP028912">
    <property type="protein sequence ID" value="BES93207.1"/>
    <property type="molecule type" value="Genomic_DNA"/>
</dbReference>
<dbReference type="InterPro" id="IPR032190">
    <property type="entry name" value="NPC1_N"/>
</dbReference>
<feature type="transmembrane region" description="Helical" evidence="16">
    <location>
        <begin position="1185"/>
        <end position="1211"/>
    </location>
</feature>
<evidence type="ECO:0000256" key="5">
    <source>
        <dbReference type="ARBA" id="ARBA00022692"/>
    </source>
</evidence>
<evidence type="ECO:0000256" key="8">
    <source>
        <dbReference type="ARBA" id="ARBA00023055"/>
    </source>
</evidence>